<sequence>MKTLRAFIILSVFTTLTMSSIYGQRKLDEQTVADLQKTNQYAIGVSDERFFKGALNMYDFLLENGVEIKDYEVVVKGKVVADLVKGSELETFFQKYKGKVRISICSVAMGKLNVSEEDLIDGMEPIPTWSVRILQLQAKGYNTLTY</sequence>
<dbReference type="RefSeq" id="WP_207069706.1">
    <property type="nucleotide sequence ID" value="NZ_JAFLND010000001.1"/>
</dbReference>
<proteinExistence type="predicted"/>
<dbReference type="InterPro" id="IPR027396">
    <property type="entry name" value="DsrEFH-like"/>
</dbReference>
<comment type="caution">
    <text evidence="1">The sequence shown here is derived from an EMBL/GenBank/DDBJ whole genome shotgun (WGS) entry which is preliminary data.</text>
</comment>
<reference evidence="1 2" key="1">
    <citation type="submission" date="2021-03" db="EMBL/GenBank/DDBJ databases">
        <title>Muricauda sp. CAU 1631 isolated from Incheon.</title>
        <authorList>
            <person name="Kim W."/>
        </authorList>
    </citation>
    <scope>NUCLEOTIDE SEQUENCE [LARGE SCALE GENOMIC DNA]</scope>
    <source>
        <strain evidence="1 2">CAU 1631</strain>
    </source>
</reference>
<dbReference type="Proteomes" id="UP000664163">
    <property type="component" value="Unassembled WGS sequence"/>
</dbReference>
<evidence type="ECO:0008006" key="3">
    <source>
        <dbReference type="Google" id="ProtNLM"/>
    </source>
</evidence>
<dbReference type="EMBL" id="JAFLND010000001">
    <property type="protein sequence ID" value="MBO0329187.1"/>
    <property type="molecule type" value="Genomic_DNA"/>
</dbReference>
<dbReference type="Gene3D" id="3.40.1260.10">
    <property type="entry name" value="DsrEFH-like"/>
    <property type="match status" value="1"/>
</dbReference>
<accession>A0ABS3ETU4</accession>
<organism evidence="1 2">
    <name type="scientific">[Muricauda] lutisoli</name>
    <dbReference type="NCBI Taxonomy" id="2816035"/>
    <lineage>
        <taxon>Bacteria</taxon>
        <taxon>Pseudomonadati</taxon>
        <taxon>Bacteroidota</taxon>
        <taxon>Flavobacteriia</taxon>
        <taxon>Flavobacteriales</taxon>
        <taxon>Flavobacteriaceae</taxon>
        <taxon>Allomuricauda</taxon>
    </lineage>
</organism>
<dbReference type="SUPFAM" id="SSF75169">
    <property type="entry name" value="DsrEFH-like"/>
    <property type="match status" value="1"/>
</dbReference>
<protein>
    <recommendedName>
        <fullName evidence="3">DsrE family protein</fullName>
    </recommendedName>
</protein>
<evidence type="ECO:0000313" key="2">
    <source>
        <dbReference type="Proteomes" id="UP000664163"/>
    </source>
</evidence>
<keyword evidence="2" id="KW-1185">Reference proteome</keyword>
<evidence type="ECO:0000313" key="1">
    <source>
        <dbReference type="EMBL" id="MBO0329187.1"/>
    </source>
</evidence>
<name>A0ABS3ETU4_9FLAO</name>
<gene>
    <name evidence="1" type="ORF">J0X13_01430</name>
</gene>